<evidence type="ECO:0008006" key="4">
    <source>
        <dbReference type="Google" id="ProtNLM"/>
    </source>
</evidence>
<reference evidence="2" key="2">
    <citation type="submission" date="2025-05" db="UniProtKB">
        <authorList>
            <consortium name="EnsemblMetazoa"/>
        </authorList>
    </citation>
    <scope>IDENTIFICATION</scope>
    <source>
        <strain evidence="2">Foshan</strain>
    </source>
</reference>
<organism evidence="2 3">
    <name type="scientific">Aedes albopictus</name>
    <name type="common">Asian tiger mosquito</name>
    <name type="synonym">Stegomyia albopicta</name>
    <dbReference type="NCBI Taxonomy" id="7160"/>
    <lineage>
        <taxon>Eukaryota</taxon>
        <taxon>Metazoa</taxon>
        <taxon>Ecdysozoa</taxon>
        <taxon>Arthropoda</taxon>
        <taxon>Hexapoda</taxon>
        <taxon>Insecta</taxon>
        <taxon>Pterygota</taxon>
        <taxon>Neoptera</taxon>
        <taxon>Endopterygota</taxon>
        <taxon>Diptera</taxon>
        <taxon>Nematocera</taxon>
        <taxon>Culicoidea</taxon>
        <taxon>Culicidae</taxon>
        <taxon>Culicinae</taxon>
        <taxon>Aedini</taxon>
        <taxon>Aedes</taxon>
        <taxon>Stegomyia</taxon>
    </lineage>
</organism>
<name>A0ABM1ZCU5_AEDAL</name>
<reference evidence="3" key="1">
    <citation type="journal article" date="2015" name="Proc. Natl. Acad. Sci. U.S.A.">
        <title>Genome sequence of the Asian Tiger mosquito, Aedes albopictus, reveals insights into its biology, genetics, and evolution.</title>
        <authorList>
            <person name="Chen X.G."/>
            <person name="Jiang X."/>
            <person name="Gu J."/>
            <person name="Xu M."/>
            <person name="Wu Y."/>
            <person name="Deng Y."/>
            <person name="Zhang C."/>
            <person name="Bonizzoni M."/>
            <person name="Dermauw W."/>
            <person name="Vontas J."/>
            <person name="Armbruster P."/>
            <person name="Huang X."/>
            <person name="Yang Y."/>
            <person name="Zhang H."/>
            <person name="He W."/>
            <person name="Peng H."/>
            <person name="Liu Y."/>
            <person name="Wu K."/>
            <person name="Chen J."/>
            <person name="Lirakis M."/>
            <person name="Topalis P."/>
            <person name="Van Leeuwen T."/>
            <person name="Hall A.B."/>
            <person name="Jiang X."/>
            <person name="Thorpe C."/>
            <person name="Mueller R.L."/>
            <person name="Sun C."/>
            <person name="Waterhouse R.M."/>
            <person name="Yan G."/>
            <person name="Tu Z.J."/>
            <person name="Fang X."/>
            <person name="James A.A."/>
        </authorList>
    </citation>
    <scope>NUCLEOTIDE SEQUENCE [LARGE SCALE GENOMIC DNA]</scope>
    <source>
        <strain evidence="3">Foshan</strain>
    </source>
</reference>
<dbReference type="GeneID" id="134287259"/>
<feature type="compositionally biased region" description="Polar residues" evidence="1">
    <location>
        <begin position="87"/>
        <end position="99"/>
    </location>
</feature>
<feature type="region of interest" description="Disordered" evidence="1">
    <location>
        <begin position="82"/>
        <end position="105"/>
    </location>
</feature>
<sequence length="105" mass="12045">MATLTDQLLADLGFSEESLDVFRQCGIQFYELVTYSVDDFESSLGQCDVNWNCPKIFEYVNAWRKRNKSTILQALRSDLIADKENQDPNNQETTDSQQLADDGIR</sequence>
<evidence type="ECO:0000313" key="2">
    <source>
        <dbReference type="EnsemblMetazoa" id="AALFPA23_017293.P25215"/>
    </source>
</evidence>
<protein>
    <recommendedName>
        <fullName evidence="4">Death domain-containing protein</fullName>
    </recommendedName>
</protein>
<dbReference type="EnsemblMetazoa" id="AALFPA23_017293.R25215">
    <property type="protein sequence ID" value="AALFPA23_017293.P25215"/>
    <property type="gene ID" value="AALFPA23_017293"/>
</dbReference>
<dbReference type="RefSeq" id="XP_062704906.1">
    <property type="nucleotide sequence ID" value="XM_062848922.1"/>
</dbReference>
<dbReference type="Proteomes" id="UP000069940">
    <property type="component" value="Unassembled WGS sequence"/>
</dbReference>
<evidence type="ECO:0000313" key="3">
    <source>
        <dbReference type="Proteomes" id="UP000069940"/>
    </source>
</evidence>
<proteinExistence type="predicted"/>
<keyword evidence="3" id="KW-1185">Reference proteome</keyword>
<accession>A0ABM1ZCU5</accession>
<evidence type="ECO:0000256" key="1">
    <source>
        <dbReference type="SAM" id="MobiDB-lite"/>
    </source>
</evidence>